<accession>A0A7D5TSQ0</accession>
<dbReference type="EMBL" id="CP058909">
    <property type="protein sequence ID" value="QLH82152.1"/>
    <property type="molecule type" value="Genomic_DNA"/>
</dbReference>
<dbReference type="AlphaFoldDB" id="A0A7D5TSQ0"/>
<reference evidence="1 2" key="1">
    <citation type="submission" date="2020-07" db="EMBL/GenBank/DDBJ databases">
        <title>Halosimplex litoreum sp. nov. and Halosimplex rubrum sp. nov., isolated from different salt environments.</title>
        <authorList>
            <person name="Cui H."/>
        </authorList>
    </citation>
    <scope>NUCLEOTIDE SEQUENCE [LARGE SCALE GENOMIC DNA]</scope>
    <source>
        <strain evidence="1 2">R2</strain>
    </source>
</reference>
<dbReference type="KEGG" id="hpel:HZS54_11290"/>
<organism evidence="1 2">
    <name type="scientific">Halosimplex pelagicum</name>
    <dbReference type="NCBI Taxonomy" id="869886"/>
    <lineage>
        <taxon>Archaea</taxon>
        <taxon>Methanobacteriati</taxon>
        <taxon>Methanobacteriota</taxon>
        <taxon>Stenosarchaea group</taxon>
        <taxon>Halobacteria</taxon>
        <taxon>Halobacteriales</taxon>
        <taxon>Haloarculaceae</taxon>
        <taxon>Halosimplex</taxon>
    </lineage>
</organism>
<dbReference type="RefSeq" id="WP_179922620.1">
    <property type="nucleotide sequence ID" value="NZ_CP058909.1"/>
</dbReference>
<name>A0A7D5TSQ0_9EURY</name>
<protein>
    <submittedName>
        <fullName evidence="1">Uncharacterized protein</fullName>
    </submittedName>
</protein>
<dbReference type="GeneID" id="56083181"/>
<evidence type="ECO:0000313" key="1">
    <source>
        <dbReference type="EMBL" id="QLH82152.1"/>
    </source>
</evidence>
<sequence length="152" mass="17403">MTAQFIPESEDITPPIRLYLIISQIKEFVYGQVFSEFLFREYEDLPHVGPGPYPRSKRLEFESEEGNDPLRVLWDTLNGLQQTVNGLQEINPILNSVTILSPEYVELGIDLMKEYGTPLVSLQGYISREDIVSIDDQDKDERINIDNSLAPL</sequence>
<gene>
    <name evidence="1" type="ORF">HZS54_11290</name>
</gene>
<dbReference type="Proteomes" id="UP000509346">
    <property type="component" value="Chromosome"/>
</dbReference>
<keyword evidence="2" id="KW-1185">Reference proteome</keyword>
<proteinExistence type="predicted"/>
<evidence type="ECO:0000313" key="2">
    <source>
        <dbReference type="Proteomes" id="UP000509346"/>
    </source>
</evidence>